<dbReference type="InterPro" id="IPR041854">
    <property type="entry name" value="BFD-like_2Fe2S-bd_dom_sf"/>
</dbReference>
<evidence type="ECO:0000256" key="7">
    <source>
        <dbReference type="ARBA" id="ARBA00039386"/>
    </source>
</evidence>
<reference evidence="10 11" key="1">
    <citation type="submission" date="2022-10" db="EMBL/GenBank/DDBJ databases">
        <title>Roseococcus glaciei nov., sp. nov., isolated from glacier.</title>
        <authorList>
            <person name="Liu Q."/>
            <person name="Xin Y.-H."/>
        </authorList>
    </citation>
    <scope>NUCLEOTIDE SEQUENCE [LARGE SCALE GENOMIC DNA]</scope>
    <source>
        <strain evidence="10 11">MDT2-1-1</strain>
    </source>
</reference>
<evidence type="ECO:0000313" key="10">
    <source>
        <dbReference type="EMBL" id="MCW8084748.1"/>
    </source>
</evidence>
<dbReference type="InterPro" id="IPR052371">
    <property type="entry name" value="BFD-associated_ferredoxin"/>
</dbReference>
<protein>
    <recommendedName>
        <fullName evidence="7">Bacterioferritin-associated ferredoxin</fullName>
    </recommendedName>
</protein>
<name>A0ABT3NRF8_9PROT</name>
<dbReference type="Proteomes" id="UP001526430">
    <property type="component" value="Unassembled WGS sequence"/>
</dbReference>
<evidence type="ECO:0000256" key="2">
    <source>
        <dbReference type="ARBA" id="ARBA00022714"/>
    </source>
</evidence>
<dbReference type="Pfam" id="PF04324">
    <property type="entry name" value="Fer2_BFD"/>
    <property type="match status" value="1"/>
</dbReference>
<evidence type="ECO:0000256" key="4">
    <source>
        <dbReference type="ARBA" id="ARBA00022982"/>
    </source>
</evidence>
<dbReference type="InterPro" id="IPR007419">
    <property type="entry name" value="BFD-like_2Fe2S-bd_dom"/>
</dbReference>
<dbReference type="Gene3D" id="1.10.10.1100">
    <property type="entry name" value="BFD-like [2Fe-2S]-binding domain"/>
    <property type="match status" value="1"/>
</dbReference>
<keyword evidence="2" id="KW-0001">2Fe-2S</keyword>
<keyword evidence="1" id="KW-0813">Transport</keyword>
<proteinExistence type="inferred from homology"/>
<dbReference type="EMBL" id="JAPFQI010000001">
    <property type="protein sequence ID" value="MCW8084748.1"/>
    <property type="molecule type" value="Genomic_DNA"/>
</dbReference>
<evidence type="ECO:0000259" key="9">
    <source>
        <dbReference type="Pfam" id="PF04324"/>
    </source>
</evidence>
<dbReference type="PANTHER" id="PTHR37424:SF1">
    <property type="entry name" value="BACTERIOFERRITIN-ASSOCIATED FERREDOXIN"/>
    <property type="match status" value="1"/>
</dbReference>
<feature type="domain" description="BFD-like [2Fe-2S]-binding" evidence="9">
    <location>
        <begin position="2"/>
        <end position="46"/>
    </location>
</feature>
<sequence length="53" mass="5532">MCNAMTDKDIRAAIAGGAERPKDVYCACGKSAQCGCCTSMILSMIRDETAKAA</sequence>
<evidence type="ECO:0000256" key="8">
    <source>
        <dbReference type="ARBA" id="ARBA00046332"/>
    </source>
</evidence>
<keyword evidence="5" id="KW-0408">Iron</keyword>
<organism evidence="10 11">
    <name type="scientific">Sabulicella glaciei</name>
    <dbReference type="NCBI Taxonomy" id="2984948"/>
    <lineage>
        <taxon>Bacteria</taxon>
        <taxon>Pseudomonadati</taxon>
        <taxon>Pseudomonadota</taxon>
        <taxon>Alphaproteobacteria</taxon>
        <taxon>Acetobacterales</taxon>
        <taxon>Acetobacteraceae</taxon>
        <taxon>Sabulicella</taxon>
    </lineage>
</organism>
<evidence type="ECO:0000256" key="6">
    <source>
        <dbReference type="ARBA" id="ARBA00023014"/>
    </source>
</evidence>
<keyword evidence="11" id="KW-1185">Reference proteome</keyword>
<evidence type="ECO:0000256" key="5">
    <source>
        <dbReference type="ARBA" id="ARBA00023004"/>
    </source>
</evidence>
<comment type="similarity">
    <text evidence="8">Belongs to the Bfd family.</text>
</comment>
<evidence type="ECO:0000313" key="11">
    <source>
        <dbReference type="Proteomes" id="UP001526430"/>
    </source>
</evidence>
<comment type="caution">
    <text evidence="10">The sequence shown here is derived from an EMBL/GenBank/DDBJ whole genome shotgun (WGS) entry which is preliminary data.</text>
</comment>
<evidence type="ECO:0000256" key="3">
    <source>
        <dbReference type="ARBA" id="ARBA00022723"/>
    </source>
</evidence>
<keyword evidence="3" id="KW-0479">Metal-binding</keyword>
<keyword evidence="4" id="KW-0249">Electron transport</keyword>
<evidence type="ECO:0000256" key="1">
    <source>
        <dbReference type="ARBA" id="ARBA00022448"/>
    </source>
</evidence>
<accession>A0ABT3NRF8</accession>
<keyword evidence="6" id="KW-0411">Iron-sulfur</keyword>
<dbReference type="RefSeq" id="WP_301588452.1">
    <property type="nucleotide sequence ID" value="NZ_JAPFQI010000001.1"/>
</dbReference>
<gene>
    <name evidence="10" type="ORF">OF850_03840</name>
</gene>
<dbReference type="PANTHER" id="PTHR37424">
    <property type="entry name" value="BACTERIOFERRITIN-ASSOCIATED FERREDOXIN"/>
    <property type="match status" value="1"/>
</dbReference>